<evidence type="ECO:0000256" key="5">
    <source>
        <dbReference type="ARBA" id="ARBA00022519"/>
    </source>
</evidence>
<evidence type="ECO:0000256" key="10">
    <source>
        <dbReference type="ARBA" id="ARBA00023136"/>
    </source>
</evidence>
<evidence type="ECO:0000256" key="9">
    <source>
        <dbReference type="ARBA" id="ARBA00022989"/>
    </source>
</evidence>
<feature type="transmembrane region" description="Helical" evidence="11">
    <location>
        <begin position="120"/>
        <end position="135"/>
    </location>
</feature>
<comment type="function">
    <text evidence="11">Catalyzes the prenylation of para-hydroxybenzoate (PHB) with an all-trans polyprenyl group. Mediates the second step in the final reaction sequence of ubiquinone-8 (UQ-8) biosynthesis, which is the condensation of the polyisoprenoid side chain with PHB, generating the first membrane-bound Q intermediate 3-octaprenyl-4-hydroxybenzoate.</text>
</comment>
<dbReference type="Gene3D" id="1.20.120.1780">
    <property type="entry name" value="UbiA prenyltransferase"/>
    <property type="match status" value="1"/>
</dbReference>
<dbReference type="PROSITE" id="PS00943">
    <property type="entry name" value="UBIA"/>
    <property type="match status" value="1"/>
</dbReference>
<sequence>MKWMLQLSHWPEYKLLMRLDRPIGSYLLLWPTWWALWLLSAGQPDWYLVIIFSLGVVLMRSAGCVINDYADRNFDGHVERTRLRPLAAGRVQAAEALQLFILLLLVAASLLLWLNWQTRLLALVAVVLAIAYPFMKRVTYLPQFVLGAAYSWGIPMAAMASLSTIPGWIWALYLANLLWTVAYDTFYAMVDRDDDIRIGVKSTALLFGPYCHQAIALLQVAFLLLMAWVGTETFAGVWYYTGLVLVALSFAHQHWQASTQGRAGCFQAFLNNHYSGLLLFLAIAVDSLAR</sequence>
<dbReference type="PANTHER" id="PTHR11048">
    <property type="entry name" value="PRENYLTRANSFERASES"/>
    <property type="match status" value="1"/>
</dbReference>
<evidence type="ECO:0000256" key="12">
    <source>
        <dbReference type="NCBIfam" id="TIGR01474"/>
    </source>
</evidence>
<dbReference type="CDD" id="cd13959">
    <property type="entry name" value="PT_UbiA_COQ2"/>
    <property type="match status" value="1"/>
</dbReference>
<dbReference type="RefSeq" id="WP_377333905.1">
    <property type="nucleotide sequence ID" value="NZ_JBHSGB010000010.1"/>
</dbReference>
<dbReference type="InterPro" id="IPR006370">
    <property type="entry name" value="HB_polyprenyltransferase-like"/>
</dbReference>
<dbReference type="EMBL" id="JBHSGB010000010">
    <property type="protein sequence ID" value="MFC4655404.1"/>
    <property type="molecule type" value="Genomic_DNA"/>
</dbReference>
<evidence type="ECO:0000256" key="1">
    <source>
        <dbReference type="ARBA" id="ARBA00001946"/>
    </source>
</evidence>
<evidence type="ECO:0000313" key="14">
    <source>
        <dbReference type="Proteomes" id="UP001595962"/>
    </source>
</evidence>
<dbReference type="Gene3D" id="1.10.357.140">
    <property type="entry name" value="UbiA prenyltransferase"/>
    <property type="match status" value="1"/>
</dbReference>
<name>A0ABV9JMA6_9GAMM</name>
<evidence type="ECO:0000256" key="8">
    <source>
        <dbReference type="ARBA" id="ARBA00022692"/>
    </source>
</evidence>
<dbReference type="HAMAP" id="MF_01635">
    <property type="entry name" value="UbiA"/>
    <property type="match status" value="1"/>
</dbReference>
<keyword evidence="5 11" id="KW-0997">Cell inner membrane</keyword>
<comment type="caution">
    <text evidence="13">The sequence shown here is derived from an EMBL/GenBank/DDBJ whole genome shotgun (WGS) entry which is preliminary data.</text>
</comment>
<comment type="cofactor">
    <cofactor evidence="1 11">
        <name>Mg(2+)</name>
        <dbReference type="ChEBI" id="CHEBI:18420"/>
    </cofactor>
</comment>
<reference evidence="14" key="1">
    <citation type="journal article" date="2019" name="Int. J. Syst. Evol. Microbiol.">
        <title>The Global Catalogue of Microorganisms (GCM) 10K type strain sequencing project: providing services to taxonomists for standard genome sequencing and annotation.</title>
        <authorList>
            <consortium name="The Broad Institute Genomics Platform"/>
            <consortium name="The Broad Institute Genome Sequencing Center for Infectious Disease"/>
            <person name="Wu L."/>
            <person name="Ma J."/>
        </authorList>
    </citation>
    <scope>NUCLEOTIDE SEQUENCE [LARGE SCALE GENOMIC DNA]</scope>
    <source>
        <strain evidence="14">DT28</strain>
    </source>
</reference>
<comment type="pathway">
    <text evidence="11">Cofactor biosynthesis; ubiquinone biosynthesis.</text>
</comment>
<protein>
    <recommendedName>
        <fullName evidence="11 12">4-hydroxybenzoate octaprenyltransferase</fullName>
        <ecNumber evidence="11 12">2.5.1.39</ecNumber>
    </recommendedName>
    <alternativeName>
        <fullName evidence="11">4-HB polyprenyltransferase</fullName>
    </alternativeName>
</protein>
<evidence type="ECO:0000256" key="6">
    <source>
        <dbReference type="ARBA" id="ARBA00022679"/>
    </source>
</evidence>
<feature type="transmembrane region" description="Helical" evidence="11">
    <location>
        <begin position="23"/>
        <end position="40"/>
    </location>
</feature>
<comment type="similarity">
    <text evidence="3 11">Belongs to the UbiA prenyltransferase family.</text>
</comment>
<evidence type="ECO:0000256" key="2">
    <source>
        <dbReference type="ARBA" id="ARBA00004141"/>
    </source>
</evidence>
<dbReference type="InterPro" id="IPR044878">
    <property type="entry name" value="UbiA_sf"/>
</dbReference>
<dbReference type="EC" id="2.5.1.39" evidence="11 12"/>
<evidence type="ECO:0000256" key="11">
    <source>
        <dbReference type="HAMAP-Rule" id="MF_01635"/>
    </source>
</evidence>
<dbReference type="GO" id="GO:0008412">
    <property type="term" value="F:4-hydroxybenzoate polyprenyltransferase activity"/>
    <property type="evidence" value="ECO:0007669"/>
    <property type="project" value="UniProtKB-EC"/>
</dbReference>
<keyword evidence="9 11" id="KW-1133">Transmembrane helix</keyword>
<dbReference type="Proteomes" id="UP001595962">
    <property type="component" value="Unassembled WGS sequence"/>
</dbReference>
<accession>A0ABV9JMA6</accession>
<dbReference type="PANTHER" id="PTHR11048:SF28">
    <property type="entry name" value="4-HYDROXYBENZOATE POLYPRENYLTRANSFERASE, MITOCHONDRIAL"/>
    <property type="match status" value="1"/>
</dbReference>
<proteinExistence type="inferred from homology"/>
<evidence type="ECO:0000256" key="3">
    <source>
        <dbReference type="ARBA" id="ARBA00005985"/>
    </source>
</evidence>
<feature type="transmembrane region" description="Helical" evidence="11">
    <location>
        <begin position="210"/>
        <end position="229"/>
    </location>
</feature>
<evidence type="ECO:0000313" key="13">
    <source>
        <dbReference type="EMBL" id="MFC4655404.1"/>
    </source>
</evidence>
<feature type="transmembrane region" description="Helical" evidence="11">
    <location>
        <begin position="168"/>
        <end position="190"/>
    </location>
</feature>
<keyword evidence="6 11" id="KW-0808">Transferase</keyword>
<feature type="transmembrane region" description="Helical" evidence="11">
    <location>
        <begin position="263"/>
        <end position="285"/>
    </location>
</feature>
<dbReference type="NCBIfam" id="TIGR01474">
    <property type="entry name" value="ubiA_proteo"/>
    <property type="match status" value="1"/>
</dbReference>
<organism evidence="13 14">
    <name type="scientific">Rheinheimera marina</name>
    <dbReference type="NCBI Taxonomy" id="1774958"/>
    <lineage>
        <taxon>Bacteria</taxon>
        <taxon>Pseudomonadati</taxon>
        <taxon>Pseudomonadota</taxon>
        <taxon>Gammaproteobacteria</taxon>
        <taxon>Chromatiales</taxon>
        <taxon>Chromatiaceae</taxon>
        <taxon>Rheinheimera</taxon>
    </lineage>
</organism>
<feature type="transmembrane region" description="Helical" evidence="11">
    <location>
        <begin position="91"/>
        <end position="114"/>
    </location>
</feature>
<dbReference type="InterPro" id="IPR039653">
    <property type="entry name" value="Prenyltransferase"/>
</dbReference>
<keyword evidence="4 11" id="KW-1003">Cell membrane</keyword>
<gene>
    <name evidence="11 13" type="primary">ubiA</name>
    <name evidence="13" type="ORF">ACFO3I_10310</name>
</gene>
<feature type="transmembrane region" description="Helical" evidence="11">
    <location>
        <begin position="235"/>
        <end position="251"/>
    </location>
</feature>
<evidence type="ECO:0000256" key="7">
    <source>
        <dbReference type="ARBA" id="ARBA00022688"/>
    </source>
</evidence>
<evidence type="ECO:0000256" key="4">
    <source>
        <dbReference type="ARBA" id="ARBA00022475"/>
    </source>
</evidence>
<keyword evidence="8 11" id="KW-0812">Transmembrane</keyword>
<dbReference type="InterPro" id="IPR000537">
    <property type="entry name" value="UbiA_prenyltransferase"/>
</dbReference>
<keyword evidence="7 11" id="KW-0831">Ubiquinone biosynthesis</keyword>
<comment type="catalytic activity">
    <reaction evidence="11">
        <text>all-trans-octaprenyl diphosphate + 4-hydroxybenzoate = 4-hydroxy-3-(all-trans-octaprenyl)benzoate + diphosphate</text>
        <dbReference type="Rhea" id="RHEA:27782"/>
        <dbReference type="ChEBI" id="CHEBI:1617"/>
        <dbReference type="ChEBI" id="CHEBI:17879"/>
        <dbReference type="ChEBI" id="CHEBI:33019"/>
        <dbReference type="ChEBI" id="CHEBI:57711"/>
        <dbReference type="EC" id="2.5.1.39"/>
    </reaction>
</comment>
<comment type="subcellular location">
    <subcellularLocation>
        <location evidence="11">Cell inner membrane</location>
        <topology evidence="11">Multi-pass membrane protein</topology>
    </subcellularLocation>
    <subcellularLocation>
        <location evidence="2">Membrane</location>
        <topology evidence="2">Multi-pass membrane protein</topology>
    </subcellularLocation>
</comment>
<keyword evidence="10 11" id="KW-0472">Membrane</keyword>
<keyword evidence="14" id="KW-1185">Reference proteome</keyword>
<feature type="transmembrane region" description="Helical" evidence="11">
    <location>
        <begin position="46"/>
        <end position="70"/>
    </location>
</feature>
<dbReference type="Pfam" id="PF01040">
    <property type="entry name" value="UbiA"/>
    <property type="match status" value="1"/>
</dbReference>
<keyword evidence="11" id="KW-0460">Magnesium</keyword>
<dbReference type="InterPro" id="IPR030470">
    <property type="entry name" value="UbiA_prenylTrfase_CS"/>
</dbReference>